<dbReference type="GO" id="GO:0055085">
    <property type="term" value="P:transmembrane transport"/>
    <property type="evidence" value="ECO:0007669"/>
    <property type="project" value="InterPro"/>
</dbReference>
<keyword evidence="12" id="KW-1185">Reference proteome</keyword>
<evidence type="ECO:0000256" key="8">
    <source>
        <dbReference type="RuleBase" id="RU363032"/>
    </source>
</evidence>
<evidence type="ECO:0000256" key="3">
    <source>
        <dbReference type="ARBA" id="ARBA00022448"/>
    </source>
</evidence>
<protein>
    <submittedName>
        <fullName evidence="11">Sugar ABC transporter permease</fullName>
    </submittedName>
</protein>
<sequence length="317" mass="34224">MSGLPLTPPPTAPQPTTPPPALVEPQGRTALRHRLAERGVDRTLLLVVPAALAMIALFCYPFLYGLQLSFQPTKGGALGAYQQFFSEPFSRKSIWATFSLAIPAALINVGVSVPISYRMRRDFRGKRLLLALLVVPITLGTVLTAEGILEFFGPAGWFNRTLHLLGLADSPVKLTMNYTGVLLSLIISGFPFAYLLTHSYLSGIHPSLEKAASTLGAGWWQRFRYITLPLLLPGLMTTFSLSFVMAFAVFPSAMMVGDPNGSTHVISIEAYQAALERFDYAQGSADAMIMTALMLVVLGAIAGLRSQLYRGSTGGKG</sequence>
<proteinExistence type="inferred from homology"/>
<dbReference type="PROSITE" id="PS50928">
    <property type="entry name" value="ABC_TM1"/>
    <property type="match status" value="1"/>
</dbReference>
<feature type="transmembrane region" description="Helical" evidence="8">
    <location>
        <begin position="287"/>
        <end position="304"/>
    </location>
</feature>
<evidence type="ECO:0000256" key="9">
    <source>
        <dbReference type="SAM" id="MobiDB-lite"/>
    </source>
</evidence>
<evidence type="ECO:0000256" key="7">
    <source>
        <dbReference type="ARBA" id="ARBA00023136"/>
    </source>
</evidence>
<comment type="similarity">
    <text evidence="2">Belongs to the binding-protein-dependent transport system permease family. CysTW subfamily.</text>
</comment>
<evidence type="ECO:0000313" key="11">
    <source>
        <dbReference type="EMBL" id="MBP0456310.1"/>
    </source>
</evidence>
<comment type="caution">
    <text evidence="11">The sequence shown here is derived from an EMBL/GenBank/DDBJ whole genome shotgun (WGS) entry which is preliminary data.</text>
</comment>
<keyword evidence="6 8" id="KW-1133">Transmembrane helix</keyword>
<evidence type="ECO:0000256" key="1">
    <source>
        <dbReference type="ARBA" id="ARBA00004651"/>
    </source>
</evidence>
<dbReference type="Proteomes" id="UP000670475">
    <property type="component" value="Unassembled WGS sequence"/>
</dbReference>
<dbReference type="InterPro" id="IPR000515">
    <property type="entry name" value="MetI-like"/>
</dbReference>
<feature type="domain" description="ABC transmembrane type-1" evidence="10">
    <location>
        <begin position="94"/>
        <end position="299"/>
    </location>
</feature>
<keyword evidence="3 8" id="KW-0813">Transport</keyword>
<dbReference type="RefSeq" id="WP_209338100.1">
    <property type="nucleotide sequence ID" value="NZ_JAGIQL010000004.1"/>
</dbReference>
<dbReference type="PANTHER" id="PTHR42929:SF1">
    <property type="entry name" value="INNER MEMBRANE ABC TRANSPORTER PERMEASE PROTEIN YDCU-RELATED"/>
    <property type="match status" value="1"/>
</dbReference>
<dbReference type="PANTHER" id="PTHR42929">
    <property type="entry name" value="INNER MEMBRANE ABC TRANSPORTER PERMEASE PROTEIN YDCU-RELATED-RELATED"/>
    <property type="match status" value="1"/>
</dbReference>
<feature type="transmembrane region" description="Helical" evidence="8">
    <location>
        <begin position="230"/>
        <end position="250"/>
    </location>
</feature>
<dbReference type="EMBL" id="JAGIQL010000004">
    <property type="protein sequence ID" value="MBP0456310.1"/>
    <property type="molecule type" value="Genomic_DNA"/>
</dbReference>
<feature type="transmembrane region" description="Helical" evidence="8">
    <location>
        <begin position="44"/>
        <end position="63"/>
    </location>
</feature>
<keyword evidence="7 8" id="KW-0472">Membrane</keyword>
<keyword evidence="4" id="KW-1003">Cell membrane</keyword>
<dbReference type="Pfam" id="PF00528">
    <property type="entry name" value="BPD_transp_1"/>
    <property type="match status" value="1"/>
</dbReference>
<feature type="region of interest" description="Disordered" evidence="9">
    <location>
        <begin position="1"/>
        <end position="22"/>
    </location>
</feature>
<feature type="transmembrane region" description="Helical" evidence="8">
    <location>
        <begin position="129"/>
        <end position="158"/>
    </location>
</feature>
<evidence type="ECO:0000256" key="2">
    <source>
        <dbReference type="ARBA" id="ARBA00007069"/>
    </source>
</evidence>
<name>A0A940RTP6_9ACTN</name>
<dbReference type="CDD" id="cd06261">
    <property type="entry name" value="TM_PBP2"/>
    <property type="match status" value="1"/>
</dbReference>
<reference evidence="11" key="1">
    <citation type="submission" date="2021-03" db="EMBL/GenBank/DDBJ databases">
        <title>Whole genome sequence of Streptomyces bomunensis MMS17-BM035.</title>
        <authorList>
            <person name="Lee J.H."/>
        </authorList>
    </citation>
    <scope>NUCLEOTIDE SEQUENCE</scope>
    <source>
        <strain evidence="11">MMS17-BM035</strain>
    </source>
</reference>
<dbReference type="Gene3D" id="1.10.3720.10">
    <property type="entry name" value="MetI-like"/>
    <property type="match status" value="1"/>
</dbReference>
<comment type="subcellular location">
    <subcellularLocation>
        <location evidence="1 8">Cell membrane</location>
        <topology evidence="1 8">Multi-pass membrane protein</topology>
    </subcellularLocation>
</comment>
<evidence type="ECO:0000256" key="6">
    <source>
        <dbReference type="ARBA" id="ARBA00022989"/>
    </source>
</evidence>
<accession>A0A940RTP6</accession>
<gene>
    <name evidence="11" type="ORF">JFN87_02175</name>
</gene>
<dbReference type="AlphaFoldDB" id="A0A940RTP6"/>
<evidence type="ECO:0000313" key="12">
    <source>
        <dbReference type="Proteomes" id="UP000670475"/>
    </source>
</evidence>
<organism evidence="11 12">
    <name type="scientific">Streptomyces montanisoli</name>
    <dbReference type="NCBI Taxonomy" id="2798581"/>
    <lineage>
        <taxon>Bacteria</taxon>
        <taxon>Bacillati</taxon>
        <taxon>Actinomycetota</taxon>
        <taxon>Actinomycetes</taxon>
        <taxon>Kitasatosporales</taxon>
        <taxon>Streptomycetaceae</taxon>
        <taxon>Streptomyces</taxon>
    </lineage>
</organism>
<keyword evidence="5 8" id="KW-0812">Transmembrane</keyword>
<dbReference type="GO" id="GO:0005886">
    <property type="term" value="C:plasma membrane"/>
    <property type="evidence" value="ECO:0007669"/>
    <property type="project" value="UniProtKB-SubCell"/>
</dbReference>
<feature type="transmembrane region" description="Helical" evidence="8">
    <location>
        <begin position="178"/>
        <end position="197"/>
    </location>
</feature>
<feature type="transmembrane region" description="Helical" evidence="8">
    <location>
        <begin position="94"/>
        <end position="117"/>
    </location>
</feature>
<evidence type="ECO:0000256" key="4">
    <source>
        <dbReference type="ARBA" id="ARBA00022475"/>
    </source>
</evidence>
<evidence type="ECO:0000259" key="10">
    <source>
        <dbReference type="PROSITE" id="PS50928"/>
    </source>
</evidence>
<dbReference type="InterPro" id="IPR035906">
    <property type="entry name" value="MetI-like_sf"/>
</dbReference>
<dbReference type="SUPFAM" id="SSF161098">
    <property type="entry name" value="MetI-like"/>
    <property type="match status" value="1"/>
</dbReference>
<evidence type="ECO:0000256" key="5">
    <source>
        <dbReference type="ARBA" id="ARBA00022692"/>
    </source>
</evidence>